<dbReference type="SUPFAM" id="SSF144052">
    <property type="entry name" value="Thermophilic metalloprotease-like"/>
    <property type="match status" value="1"/>
</dbReference>
<comment type="similarity">
    <text evidence="4">Belongs to the peptidase M29 family.</text>
</comment>
<name>A0A512B3Z2_9BACT</name>
<evidence type="ECO:0000256" key="10">
    <source>
        <dbReference type="SAM" id="SignalP"/>
    </source>
</evidence>
<keyword evidence="10" id="KW-0732">Signal</keyword>
<dbReference type="PANTHER" id="PTHR34448">
    <property type="entry name" value="AMINOPEPTIDASE"/>
    <property type="match status" value="1"/>
</dbReference>
<dbReference type="GO" id="GO:0004177">
    <property type="term" value="F:aminopeptidase activity"/>
    <property type="evidence" value="ECO:0007669"/>
    <property type="project" value="UniProtKB-KW"/>
</dbReference>
<comment type="cofactor">
    <cofactor evidence="3">
        <name>Zn(2+)</name>
        <dbReference type="ChEBI" id="CHEBI:29105"/>
    </cofactor>
</comment>
<keyword evidence="7" id="KW-0479">Metal-binding</keyword>
<protein>
    <recommendedName>
        <fullName evidence="13">Aminopeptidase</fullName>
    </recommendedName>
</protein>
<gene>
    <name evidence="11" type="ORF">AAE02nite_43500</name>
</gene>
<organism evidence="11 12">
    <name type="scientific">Adhaeribacter aerolatus</name>
    <dbReference type="NCBI Taxonomy" id="670289"/>
    <lineage>
        <taxon>Bacteria</taxon>
        <taxon>Pseudomonadati</taxon>
        <taxon>Bacteroidota</taxon>
        <taxon>Cytophagia</taxon>
        <taxon>Cytophagales</taxon>
        <taxon>Hymenobacteraceae</taxon>
        <taxon>Adhaeribacter</taxon>
    </lineage>
</organism>
<reference evidence="11 12" key="1">
    <citation type="submission" date="2019-07" db="EMBL/GenBank/DDBJ databases">
        <title>Whole genome shotgun sequence of Adhaeribacter aerolatus NBRC 106133.</title>
        <authorList>
            <person name="Hosoyama A."/>
            <person name="Uohara A."/>
            <person name="Ohji S."/>
            <person name="Ichikawa N."/>
        </authorList>
    </citation>
    <scope>NUCLEOTIDE SEQUENCE [LARGE SCALE GENOMIC DNA]</scope>
    <source>
        <strain evidence="11 12">NBRC 106133</strain>
    </source>
</reference>
<dbReference type="Gene3D" id="3.40.1830.10">
    <property type="entry name" value="Thermophilic metalloprotease (M29)"/>
    <property type="match status" value="1"/>
</dbReference>
<evidence type="ECO:0000256" key="2">
    <source>
        <dbReference type="ARBA" id="ARBA00001946"/>
    </source>
</evidence>
<dbReference type="RefSeq" id="WP_146903237.1">
    <property type="nucleotide sequence ID" value="NZ_BJYS01000042.1"/>
</dbReference>
<dbReference type="EMBL" id="BJYS01000042">
    <property type="protein sequence ID" value="GEO06686.1"/>
    <property type="molecule type" value="Genomic_DNA"/>
</dbReference>
<feature type="signal peptide" evidence="10">
    <location>
        <begin position="1"/>
        <end position="19"/>
    </location>
</feature>
<dbReference type="OrthoDB" id="2599194at2"/>
<evidence type="ECO:0000313" key="11">
    <source>
        <dbReference type="EMBL" id="GEO06686.1"/>
    </source>
</evidence>
<dbReference type="InterPro" id="IPR000787">
    <property type="entry name" value="Peptidase_M29"/>
</dbReference>
<evidence type="ECO:0000256" key="6">
    <source>
        <dbReference type="ARBA" id="ARBA00022670"/>
    </source>
</evidence>
<evidence type="ECO:0000256" key="4">
    <source>
        <dbReference type="ARBA" id="ARBA00008236"/>
    </source>
</evidence>
<keyword evidence="6" id="KW-0645">Protease</keyword>
<evidence type="ECO:0000256" key="3">
    <source>
        <dbReference type="ARBA" id="ARBA00001947"/>
    </source>
</evidence>
<dbReference type="Proteomes" id="UP000321532">
    <property type="component" value="Unassembled WGS sequence"/>
</dbReference>
<proteinExistence type="inferred from homology"/>
<comment type="cofactor">
    <cofactor evidence="2">
        <name>Mg(2+)</name>
        <dbReference type="ChEBI" id="CHEBI:18420"/>
    </cofactor>
</comment>
<dbReference type="GO" id="GO:0006508">
    <property type="term" value="P:proteolysis"/>
    <property type="evidence" value="ECO:0007669"/>
    <property type="project" value="UniProtKB-KW"/>
</dbReference>
<dbReference type="PANTHER" id="PTHR34448:SF1">
    <property type="entry name" value="BLL6088 PROTEIN"/>
    <property type="match status" value="1"/>
</dbReference>
<evidence type="ECO:0000256" key="1">
    <source>
        <dbReference type="ARBA" id="ARBA00001941"/>
    </source>
</evidence>
<dbReference type="Pfam" id="PF02073">
    <property type="entry name" value="Peptidase_M29"/>
    <property type="match status" value="1"/>
</dbReference>
<evidence type="ECO:0000256" key="9">
    <source>
        <dbReference type="ARBA" id="ARBA00023049"/>
    </source>
</evidence>
<evidence type="ECO:0000313" key="12">
    <source>
        <dbReference type="Proteomes" id="UP000321532"/>
    </source>
</evidence>
<sequence>MQAKLLLTGFFLTTSLSLAAQNSSVPTAALVNRLVTTVAHVKAGETVILKGDKSQLDLMDALGEQIHQKGAYPVIMLQSERLAKAAMLSVPEADLLAHHKAIHKLDNKADLTIYFSSNIDYNAINQQVPEAYGEKRRQAMQAFHNGVPENMATFREVYVMLPNQKDAASEGIAYATYEKMILAAMAADYEVMAAKGKQLGALLLTGKQVKVTNPNGTNFSFALAGRPFSINDGVISEADLKSSLEIDRQVSLPTGMLFVSGDESSGKGKIVAVRDRQYGNQGQVKLTNAAYTFENGKVAQATATTNQAFLDKKLKVAEPMATQFGGLMIGLNPALKVLSDTQQDFRPYEAEGMVYIQLGGNDWMGGANKVKDGFALPIENATVTVDGKIILKDGKLVLNSVASVK</sequence>
<feature type="chain" id="PRO_5021859873" description="Aminopeptidase" evidence="10">
    <location>
        <begin position="20"/>
        <end position="405"/>
    </location>
</feature>
<evidence type="ECO:0000256" key="5">
    <source>
        <dbReference type="ARBA" id="ARBA00022438"/>
    </source>
</evidence>
<dbReference type="GO" id="GO:0046872">
    <property type="term" value="F:metal ion binding"/>
    <property type="evidence" value="ECO:0007669"/>
    <property type="project" value="UniProtKB-KW"/>
</dbReference>
<keyword evidence="9" id="KW-0482">Metalloprotease</keyword>
<evidence type="ECO:0000256" key="7">
    <source>
        <dbReference type="ARBA" id="ARBA00022723"/>
    </source>
</evidence>
<keyword evidence="8" id="KW-0378">Hydrolase</keyword>
<evidence type="ECO:0000256" key="8">
    <source>
        <dbReference type="ARBA" id="ARBA00022801"/>
    </source>
</evidence>
<dbReference type="AlphaFoldDB" id="A0A512B3Z2"/>
<dbReference type="GO" id="GO:0008237">
    <property type="term" value="F:metallopeptidase activity"/>
    <property type="evidence" value="ECO:0007669"/>
    <property type="project" value="UniProtKB-KW"/>
</dbReference>
<keyword evidence="12" id="KW-1185">Reference proteome</keyword>
<comment type="caution">
    <text evidence="11">The sequence shown here is derived from an EMBL/GenBank/DDBJ whole genome shotgun (WGS) entry which is preliminary data.</text>
</comment>
<dbReference type="InterPro" id="IPR052170">
    <property type="entry name" value="M29_Exopeptidase"/>
</dbReference>
<comment type="cofactor">
    <cofactor evidence="1">
        <name>Co(2+)</name>
        <dbReference type="ChEBI" id="CHEBI:48828"/>
    </cofactor>
</comment>
<accession>A0A512B3Z2</accession>
<dbReference type="InterPro" id="IPR035097">
    <property type="entry name" value="M29_N-terminal"/>
</dbReference>
<keyword evidence="5" id="KW-0031">Aminopeptidase</keyword>
<evidence type="ECO:0008006" key="13">
    <source>
        <dbReference type="Google" id="ProtNLM"/>
    </source>
</evidence>